<dbReference type="PANTHER" id="PTHR10357:SF213">
    <property type="entry name" value="ALPHA AMYLASE CATALYTIC REGION"/>
    <property type="match status" value="1"/>
</dbReference>
<dbReference type="EMBL" id="JACWLN010000002">
    <property type="protein sequence ID" value="MBD1260227.1"/>
    <property type="molecule type" value="Genomic_DNA"/>
</dbReference>
<gene>
    <name evidence="2" type="ORF">HZY62_06495</name>
    <name evidence="3" type="ORF">LX92_00430</name>
</gene>
<dbReference type="OrthoDB" id="9806009at2"/>
<dbReference type="Pfam" id="PF00128">
    <property type="entry name" value="Alpha-amylase"/>
    <property type="match status" value="1"/>
</dbReference>
<proteinExistence type="predicted"/>
<dbReference type="SUPFAM" id="SSF51445">
    <property type="entry name" value="(Trans)glycosidases"/>
    <property type="match status" value="1"/>
</dbReference>
<dbReference type="InterPro" id="IPR045857">
    <property type="entry name" value="O16G_dom_2"/>
</dbReference>
<dbReference type="GO" id="GO:0005975">
    <property type="term" value="P:carbohydrate metabolic process"/>
    <property type="evidence" value="ECO:0007669"/>
    <property type="project" value="InterPro"/>
</dbReference>
<evidence type="ECO:0000259" key="1">
    <source>
        <dbReference type="SMART" id="SM00642"/>
    </source>
</evidence>
<dbReference type="EMBL" id="QGGQ01000001">
    <property type="protein sequence ID" value="PWK25687.1"/>
    <property type="molecule type" value="Genomic_DNA"/>
</dbReference>
<dbReference type="InterPro" id="IPR013780">
    <property type="entry name" value="Glyco_hydro_b"/>
</dbReference>
<evidence type="ECO:0000313" key="2">
    <source>
        <dbReference type="EMBL" id="MBD1260227.1"/>
    </source>
</evidence>
<dbReference type="Gene3D" id="3.20.20.80">
    <property type="entry name" value="Glycosidases"/>
    <property type="match status" value="1"/>
</dbReference>
<evidence type="ECO:0000313" key="3">
    <source>
        <dbReference type="EMBL" id="PWK25687.1"/>
    </source>
</evidence>
<name>A0A316E4U1_9FLAO</name>
<dbReference type="Proteomes" id="UP000245667">
    <property type="component" value="Unassembled WGS sequence"/>
</dbReference>
<reference evidence="2 5" key="2">
    <citation type="submission" date="2020-07" db="EMBL/GenBank/DDBJ databases">
        <title>The draft genome sequence of Maribacter polysiphoniae KCTC 22021.</title>
        <authorList>
            <person name="Mu L."/>
        </authorList>
    </citation>
    <scope>NUCLEOTIDE SEQUENCE [LARGE SCALE GENOMIC DNA]</scope>
    <source>
        <strain evidence="2 5">KCTC 22021</strain>
    </source>
</reference>
<dbReference type="GO" id="GO:0047669">
    <property type="term" value="F:amylosucrase activity"/>
    <property type="evidence" value="ECO:0007669"/>
    <property type="project" value="InterPro"/>
</dbReference>
<dbReference type="AlphaFoldDB" id="A0A316E4U1"/>
<dbReference type="InterPro" id="IPR044077">
    <property type="entry name" value="Amylosucrase"/>
</dbReference>
<comment type="caution">
    <text evidence="3">The sequence shown here is derived from an EMBL/GenBank/DDBJ whole genome shotgun (WGS) entry which is preliminary data.</text>
</comment>
<sequence length="644" mass="74224">MNQASIHKYLATESKKTIANDVEALFEQRLATNLTLIKDLFFSLYPEKDHKKSFVKLLRTLPILFEQRPSPLKLLDIQRINEGNWHQSEQLVGMQLYVDHFNKDLKGLEKKLGYFEKLGVNFIHLMPITPRPQGENDGGYAVNSYYEVDPRFGSTEDLLDLTQKMRDKNMYLMLDFVANHTSNEYVWAEKAMAGDPKYQNYYHIYPDRTLPDEFEKTLPEIFPMTSPGNFTFNTEMKKWVMTVFNQYQWDLNYSNPEVFIEMLGNLIKLANLGVDVVRLDALAFMWKKLGTVSQNLPEAHALISLFRMCLQVIAPGVIFLAEAIVAPKEIIKYFGSGTMKGNECEIAYNATLMALLWDAIATKKAVLLYKNIHSLPEKPKETTWINYIRCHDDIGLGFEDHHIHEIGWNAKSHRKFLLDYYCQKIDWSPAKGHMFMYNPKTGDGRITGSAASLLGLEKALEQENQSKIEQAIAKIIMMHGIILSYGGVPLIYAGDEIGALNDYSYLEDHDKKEDSRWVNRPHQDWDTIAQIDAQKNHHSQIFYSLQHLIRLRKQHPAFADRNNIILYEAHNPHYLIYERPMGKNNGVLVVCNFDEVPQAIYENTLGSYGSKSNPTDLISGEKITFPNGTLRLMPYQMLWLGKTK</sequence>
<reference evidence="3 4" key="1">
    <citation type="submission" date="2018-05" db="EMBL/GenBank/DDBJ databases">
        <title>Genomic Encyclopedia of Archaeal and Bacterial Type Strains, Phase II (KMG-II): from individual species to whole genera.</title>
        <authorList>
            <person name="Goeker M."/>
        </authorList>
    </citation>
    <scope>NUCLEOTIDE SEQUENCE [LARGE SCALE GENOMIC DNA]</scope>
    <source>
        <strain evidence="3 4">DSM 23514</strain>
    </source>
</reference>
<keyword evidence="5" id="KW-1185">Reference proteome</keyword>
<dbReference type="Gene3D" id="3.90.400.10">
    <property type="entry name" value="Oligo-1,6-glucosidase, Domain 2"/>
    <property type="match status" value="1"/>
</dbReference>
<protein>
    <submittedName>
        <fullName evidence="3">Amylosucrase</fullName>
    </submittedName>
    <submittedName>
        <fullName evidence="2">DUF3459 domain-containing protein</fullName>
    </submittedName>
</protein>
<dbReference type="Proteomes" id="UP000651837">
    <property type="component" value="Unassembled WGS sequence"/>
</dbReference>
<evidence type="ECO:0000313" key="5">
    <source>
        <dbReference type="Proteomes" id="UP000651837"/>
    </source>
</evidence>
<feature type="domain" description="Glycosyl hydrolase family 13 catalytic" evidence="1">
    <location>
        <begin position="95"/>
        <end position="535"/>
    </location>
</feature>
<dbReference type="CDD" id="cd11324">
    <property type="entry name" value="AmyAc_Amylosucrase"/>
    <property type="match status" value="1"/>
</dbReference>
<dbReference type="Gene3D" id="2.60.40.1180">
    <property type="entry name" value="Golgi alpha-mannosidase II"/>
    <property type="match status" value="1"/>
</dbReference>
<dbReference type="Gene3D" id="1.10.1740.10">
    <property type="match status" value="1"/>
</dbReference>
<evidence type="ECO:0000313" key="4">
    <source>
        <dbReference type="Proteomes" id="UP000245667"/>
    </source>
</evidence>
<dbReference type="SUPFAM" id="SSF51011">
    <property type="entry name" value="Glycosyl hydrolase domain"/>
    <property type="match status" value="1"/>
</dbReference>
<dbReference type="SMART" id="SM00642">
    <property type="entry name" value="Aamy"/>
    <property type="match status" value="1"/>
</dbReference>
<dbReference type="InterPro" id="IPR006047">
    <property type="entry name" value="GH13_cat_dom"/>
</dbReference>
<dbReference type="PANTHER" id="PTHR10357">
    <property type="entry name" value="ALPHA-AMYLASE FAMILY MEMBER"/>
    <property type="match status" value="1"/>
</dbReference>
<dbReference type="Pfam" id="PF22582">
    <property type="entry name" value="Amylosucrase_C-like"/>
    <property type="match status" value="1"/>
</dbReference>
<dbReference type="InterPro" id="IPR055218">
    <property type="entry name" value="Amylosucrase_C"/>
</dbReference>
<dbReference type="RefSeq" id="WP_109648618.1">
    <property type="nucleotide sequence ID" value="NZ_JACWLN010000002.1"/>
</dbReference>
<organism evidence="3 4">
    <name type="scientific">Maribacter polysiphoniae</name>
    <dbReference type="NCBI Taxonomy" id="429344"/>
    <lineage>
        <taxon>Bacteria</taxon>
        <taxon>Pseudomonadati</taxon>
        <taxon>Bacteroidota</taxon>
        <taxon>Flavobacteriia</taxon>
        <taxon>Flavobacteriales</taxon>
        <taxon>Flavobacteriaceae</taxon>
        <taxon>Maribacter</taxon>
    </lineage>
</organism>
<dbReference type="InterPro" id="IPR017853">
    <property type="entry name" value="GH"/>
</dbReference>
<accession>A0A316E4U1</accession>